<dbReference type="CDD" id="cd07599">
    <property type="entry name" value="BAR_Rvs167p"/>
    <property type="match status" value="1"/>
</dbReference>
<evidence type="ECO:0000256" key="2">
    <source>
        <dbReference type="PROSITE-ProRule" id="PRU00192"/>
    </source>
</evidence>
<dbReference type="EMBL" id="FM992693">
    <property type="protein sequence ID" value="CAX41321.1"/>
    <property type="molecule type" value="Genomic_DNA"/>
</dbReference>
<accession>B9WJ99</accession>
<feature type="domain" description="BAR" evidence="5">
    <location>
        <begin position="47"/>
        <end position="284"/>
    </location>
</feature>
<dbReference type="Pfam" id="PF03114">
    <property type="entry name" value="BAR"/>
    <property type="match status" value="1"/>
</dbReference>
<dbReference type="InterPro" id="IPR027267">
    <property type="entry name" value="AH/BAR_dom_sf"/>
</dbReference>
<dbReference type="AlphaFoldDB" id="B9WJ99"/>
<keyword evidence="1 2" id="KW-0728">SH3 domain</keyword>
<dbReference type="HOGENOM" id="CLU_025518_0_1_1"/>
<dbReference type="RefSeq" id="XP_002421161.1">
    <property type="nucleotide sequence ID" value="XM_002421116.1"/>
</dbReference>
<evidence type="ECO:0000259" key="5">
    <source>
        <dbReference type="PROSITE" id="PS51021"/>
    </source>
</evidence>
<dbReference type="GO" id="GO:0006897">
    <property type="term" value="P:endocytosis"/>
    <property type="evidence" value="ECO:0007669"/>
    <property type="project" value="InterPro"/>
</dbReference>
<dbReference type="GO" id="GO:0043332">
    <property type="term" value="C:mating projection tip"/>
    <property type="evidence" value="ECO:0007669"/>
    <property type="project" value="TreeGrafter"/>
</dbReference>
<dbReference type="GO" id="GO:0030479">
    <property type="term" value="C:actin cortical patch"/>
    <property type="evidence" value="ECO:0007669"/>
    <property type="project" value="UniProtKB-ARBA"/>
</dbReference>
<dbReference type="Proteomes" id="UP000002605">
    <property type="component" value="Chromosome 6"/>
</dbReference>
<evidence type="ECO:0000256" key="1">
    <source>
        <dbReference type="ARBA" id="ARBA00022443"/>
    </source>
</evidence>
<dbReference type="GO" id="GO:0097320">
    <property type="term" value="P:plasma membrane tubulation"/>
    <property type="evidence" value="ECO:0007669"/>
    <property type="project" value="TreeGrafter"/>
</dbReference>
<evidence type="ECO:0000259" key="4">
    <source>
        <dbReference type="PROSITE" id="PS50002"/>
    </source>
</evidence>
<reference evidence="7 8" key="1">
    <citation type="journal article" date="2009" name="Genome Res.">
        <title>Comparative genomics of the fungal pathogens Candida dubliniensis and Candida albicans.</title>
        <authorList>
            <person name="Jackson A.P."/>
            <person name="Gamble J.A."/>
            <person name="Yeomans T."/>
            <person name="Moran G.P."/>
            <person name="Saunders D."/>
            <person name="Harris D."/>
            <person name="Aslett M."/>
            <person name="Barrell J.F."/>
            <person name="Butler G."/>
            <person name="Citiulo F."/>
            <person name="Coleman D.C."/>
            <person name="de Groot P.W.J."/>
            <person name="Goodwin T.J."/>
            <person name="Quail M.A."/>
            <person name="McQuillan J."/>
            <person name="Munro C.A."/>
            <person name="Pain A."/>
            <person name="Poulter R.T."/>
            <person name="Rajandream M.A."/>
            <person name="Renauld H."/>
            <person name="Spiering M.J."/>
            <person name="Tivey A."/>
            <person name="Gow N.A.R."/>
            <person name="Barrell B."/>
            <person name="Sullivan D.J."/>
            <person name="Berriman M."/>
        </authorList>
    </citation>
    <scope>NUCLEOTIDE SEQUENCE [LARGE SCALE GENOMIC DNA]</scope>
    <source>
        <strain evidence="8">CD36 / ATCC MYA-646 / CBS 7987 / NCPF 3949 / NRRL Y-17841</strain>
    </source>
</reference>
<dbReference type="GO" id="GO:0031097">
    <property type="term" value="C:medial cortex"/>
    <property type="evidence" value="ECO:0007669"/>
    <property type="project" value="TreeGrafter"/>
</dbReference>
<dbReference type="SUPFAM" id="SSF103657">
    <property type="entry name" value="BAR/IMD domain-like"/>
    <property type="match status" value="1"/>
</dbReference>
<dbReference type="GO" id="GO:0051666">
    <property type="term" value="P:actin cortical patch localization"/>
    <property type="evidence" value="ECO:0007669"/>
    <property type="project" value="InterPro"/>
</dbReference>
<feature type="compositionally biased region" description="Low complexity" evidence="3">
    <location>
        <begin position="331"/>
        <end position="342"/>
    </location>
</feature>
<evidence type="ECO:0000313" key="8">
    <source>
        <dbReference type="Proteomes" id="UP000002605"/>
    </source>
</evidence>
<sequence length="470" mass="52845">MPLLPSTPLPFLPYNLPPPPLPLFLYYYILMSFKGFKKGVLRAPQTVRQKLNMGEITHDAVYLDAERRFKEIETETKKLSDESKKYFNAVNGMLDEQIDFAKAVAEIYKPISGRLSDPNATVPEDNPQGIEASESYQAVVKDLKDTLKPDLELIEKRIVEPAQELLKIIQAIRKMSLKRDHKQLDLDRHKRNFSKYEQKKERTVKDEEKMYSAQAEVEVAQQEYDYYNDLLKNELPILFQMQSDFIKPLFVSFYYMQLNIFYTLYNRMEELKIPYFDLSTDIVEAYTAKKGNIEEQTDAIGITHFKVGHAKSKLEATRRRHAAMSSPPPTGASSITSTGTGSELPAYTPGGYNQPYGDNKYQPPSSPATYQSPVTPAAAQSPTIYQSPVATGQPPAYLPQTPASAPPPQAGSGLPTCTALYDYTAQAQGDLTFPAGAVIEIIQRTEDANGWWTGKYNGQTGVFPGNYVQL</sequence>
<evidence type="ECO:0000313" key="7">
    <source>
        <dbReference type="EMBL" id="CAX41321.1"/>
    </source>
</evidence>
<dbReference type="VEuPathDB" id="FungiDB:CD36_64520"/>
<feature type="domain" description="SH3" evidence="4">
    <location>
        <begin position="412"/>
        <end position="470"/>
    </location>
</feature>
<name>B9WJ99_CANDC</name>
<dbReference type="InterPro" id="IPR046982">
    <property type="entry name" value="BIN3/RVS161-like"/>
</dbReference>
<dbReference type="Pfam" id="PF00018">
    <property type="entry name" value="SH3_1"/>
    <property type="match status" value="1"/>
</dbReference>
<dbReference type="PANTHER" id="PTHR47174">
    <property type="entry name" value="BRIDGING INTEGRATOR 3"/>
    <property type="match status" value="1"/>
</dbReference>
<keyword evidence="8" id="KW-1185">Reference proteome</keyword>
<dbReference type="FunFam" id="2.30.30.40:FF:000100">
    <property type="entry name" value="SH3 domain-containing YSC84-like protein 1"/>
    <property type="match status" value="1"/>
</dbReference>
<dbReference type="eggNOG" id="KOG3771">
    <property type="taxonomic scope" value="Eukaryota"/>
</dbReference>
<dbReference type="PRINTS" id="PR00452">
    <property type="entry name" value="SH3DOMAIN"/>
</dbReference>
<protein>
    <submittedName>
        <fullName evidence="7">Reduced viability upon starvation protein, putative</fullName>
    </submittedName>
</protein>
<dbReference type="SMART" id="SM00326">
    <property type="entry name" value="SH3"/>
    <property type="match status" value="1"/>
</dbReference>
<dbReference type="OrthoDB" id="2159336at2759"/>
<dbReference type="InterPro" id="IPR036028">
    <property type="entry name" value="SH3-like_dom_sf"/>
</dbReference>
<evidence type="ECO:0000313" key="6">
    <source>
        <dbReference type="CGD" id="CAL0000164946"/>
    </source>
</evidence>
<dbReference type="Gene3D" id="2.30.30.40">
    <property type="entry name" value="SH3 Domains"/>
    <property type="match status" value="1"/>
</dbReference>
<dbReference type="InterPro" id="IPR004148">
    <property type="entry name" value="BAR_dom"/>
</dbReference>
<dbReference type="GeneID" id="8048933"/>
<dbReference type="PROSITE" id="PS51021">
    <property type="entry name" value="BAR"/>
    <property type="match status" value="1"/>
</dbReference>
<dbReference type="SMART" id="SM00721">
    <property type="entry name" value="BAR"/>
    <property type="match status" value="1"/>
</dbReference>
<dbReference type="Gene3D" id="1.20.1270.60">
    <property type="entry name" value="Arfaptin homology (AH) domain/BAR domain"/>
    <property type="match status" value="1"/>
</dbReference>
<feature type="compositionally biased region" description="Polar residues" evidence="3">
    <location>
        <begin position="367"/>
        <end position="390"/>
    </location>
</feature>
<dbReference type="SUPFAM" id="SSF50044">
    <property type="entry name" value="SH3-domain"/>
    <property type="match status" value="1"/>
</dbReference>
<gene>
    <name evidence="6" type="ordered locus">Cd36_64520</name>
    <name evidence="7" type="ORF">CD36_64520</name>
</gene>
<dbReference type="PROSITE" id="PS50002">
    <property type="entry name" value="SH3"/>
    <property type="match status" value="1"/>
</dbReference>
<dbReference type="PANTHER" id="PTHR47174:SF1">
    <property type="entry name" value="REDUCED VIABILITY UPON STARVATION PROTEIN 167"/>
    <property type="match status" value="1"/>
</dbReference>
<organism evidence="7 8">
    <name type="scientific">Candida dubliniensis (strain CD36 / ATCC MYA-646 / CBS 7987 / NCPF 3949 / NRRL Y-17841)</name>
    <name type="common">Yeast</name>
    <dbReference type="NCBI Taxonomy" id="573826"/>
    <lineage>
        <taxon>Eukaryota</taxon>
        <taxon>Fungi</taxon>
        <taxon>Dikarya</taxon>
        <taxon>Ascomycota</taxon>
        <taxon>Saccharomycotina</taxon>
        <taxon>Pichiomycetes</taxon>
        <taxon>Debaryomycetaceae</taxon>
        <taxon>Candida/Lodderomyces clade</taxon>
        <taxon>Candida</taxon>
    </lineage>
</organism>
<dbReference type="GO" id="GO:0030447">
    <property type="term" value="P:filamentous growth"/>
    <property type="evidence" value="ECO:0007669"/>
    <property type="project" value="UniProtKB-ARBA"/>
</dbReference>
<feature type="region of interest" description="Disordered" evidence="3">
    <location>
        <begin position="316"/>
        <end position="411"/>
    </location>
</feature>
<proteinExistence type="predicted"/>
<dbReference type="CGD" id="CAL0000164946">
    <property type="gene designation" value="Cd36_64520"/>
</dbReference>
<dbReference type="FunFam" id="1.20.1270.60:FF:000048">
    <property type="entry name" value="BAR adaptor protein RVS167"/>
    <property type="match status" value="1"/>
</dbReference>
<dbReference type="GO" id="GO:1990528">
    <property type="term" value="C:Rvs161p-Rvs167p complex"/>
    <property type="evidence" value="ECO:0007669"/>
    <property type="project" value="TreeGrafter"/>
</dbReference>
<evidence type="ECO:0000256" key="3">
    <source>
        <dbReference type="SAM" id="MobiDB-lite"/>
    </source>
</evidence>
<dbReference type="GO" id="GO:0008289">
    <property type="term" value="F:lipid binding"/>
    <property type="evidence" value="ECO:0007669"/>
    <property type="project" value="TreeGrafter"/>
</dbReference>
<dbReference type="KEGG" id="cdu:CD36_64520"/>
<dbReference type="InterPro" id="IPR001452">
    <property type="entry name" value="SH3_domain"/>
</dbReference>